<dbReference type="SUPFAM" id="SSF47473">
    <property type="entry name" value="EF-hand"/>
    <property type="match status" value="1"/>
</dbReference>
<feature type="coiled-coil region" evidence="1">
    <location>
        <begin position="401"/>
        <end position="428"/>
    </location>
</feature>
<dbReference type="OrthoDB" id="10437784at2759"/>
<accession>A0A0S4JMU0</accession>
<feature type="region of interest" description="Disordered" evidence="2">
    <location>
        <begin position="189"/>
        <end position="232"/>
    </location>
</feature>
<sequence length="686" mass="74533">MSEAMFTNAIVSLFEVAEVNSIGDPQQAHAIATQLDSRGRQVLSKDDFIEAVRFVLTDVDSSEAVHMINDLVMRMRMTYRRRYLMYDAPANRCAPALLQNVRTVEMYREMFDIFAHGQEYISRHDLRRLANEILPEYPTDAANIVKAAIGEGERDAIGFQEFIMVIQPTTSRRPLSEMIQLATSRIMNWSSDDGDRGYNPTSAVGGGGTPHKGTARNADDGSNTAFGSPMLTSSLQPWRESEDLLAQNAVGGGGGGGGNRSRATTPPPSGKNAVGQRPRHGGGTTSSSTVMSSPTGAGTLHHELQQAKQHHEAAEAIFQNVLTGNQRVNLATITKLSDVGATMKMPSLLERDLAQMKLENESLKHQVAQLQMSNLRLGSGRSGGSPRRNGGGAAGGIGALNQDAMAHIAELEHELRSARAQLAVRTEAHQLIALLNKSNTTEEGLRQYYHDERTLISKQEYLRSVSSTLHEGDGTSPISLVLSQYDLIVCGYQALFRDLKRRYDAGGGGGRFRGAAVGGGRPRHYDNSSAASTIVPKNVPVTYSVPSRGTSPSRTLAAPLRWQELDAEVSTDMKGTGTLRDPLLTLEERNQLRAKLASQMRGAARHYTPKKKQQNPYGATAQEYAASSIHGGGGGAYDHDESPANHDEHAQLQQWLMPGAATQLASHDAVSRLHSLQHQAVKHRRL</sequence>
<dbReference type="Proteomes" id="UP000051952">
    <property type="component" value="Unassembled WGS sequence"/>
</dbReference>
<gene>
    <name evidence="3" type="ORF">BSAL_23605</name>
</gene>
<feature type="compositionally biased region" description="Basic and acidic residues" evidence="2">
    <location>
        <begin position="637"/>
        <end position="648"/>
    </location>
</feature>
<evidence type="ECO:0000313" key="3">
    <source>
        <dbReference type="EMBL" id="CUG89826.1"/>
    </source>
</evidence>
<feature type="compositionally biased region" description="Basic residues" evidence="2">
    <location>
        <begin position="603"/>
        <end position="613"/>
    </location>
</feature>
<feature type="region of interest" description="Disordered" evidence="2">
    <location>
        <begin position="247"/>
        <end position="297"/>
    </location>
</feature>
<protein>
    <recommendedName>
        <fullName evidence="5">EF-hand domain-containing protein</fullName>
    </recommendedName>
</protein>
<proteinExistence type="predicted"/>
<evidence type="ECO:0000256" key="2">
    <source>
        <dbReference type="SAM" id="MobiDB-lite"/>
    </source>
</evidence>
<feature type="region of interest" description="Disordered" evidence="2">
    <location>
        <begin position="600"/>
        <end position="648"/>
    </location>
</feature>
<organism evidence="3 4">
    <name type="scientific">Bodo saltans</name>
    <name type="common">Flagellated protozoan</name>
    <dbReference type="NCBI Taxonomy" id="75058"/>
    <lineage>
        <taxon>Eukaryota</taxon>
        <taxon>Discoba</taxon>
        <taxon>Euglenozoa</taxon>
        <taxon>Kinetoplastea</taxon>
        <taxon>Metakinetoplastina</taxon>
        <taxon>Eubodonida</taxon>
        <taxon>Bodonidae</taxon>
        <taxon>Bodo</taxon>
    </lineage>
</organism>
<evidence type="ECO:0000313" key="4">
    <source>
        <dbReference type="Proteomes" id="UP000051952"/>
    </source>
</evidence>
<dbReference type="InterPro" id="IPR011992">
    <property type="entry name" value="EF-hand-dom_pair"/>
</dbReference>
<keyword evidence="1" id="KW-0175">Coiled coil</keyword>
<name>A0A0S4JMU0_BODSA</name>
<dbReference type="EMBL" id="CYKH01001772">
    <property type="protein sequence ID" value="CUG89826.1"/>
    <property type="molecule type" value="Genomic_DNA"/>
</dbReference>
<evidence type="ECO:0000256" key="1">
    <source>
        <dbReference type="SAM" id="Coils"/>
    </source>
</evidence>
<dbReference type="VEuPathDB" id="TriTrypDB:BSAL_23605"/>
<keyword evidence="4" id="KW-1185">Reference proteome</keyword>
<reference evidence="4" key="1">
    <citation type="submission" date="2015-09" db="EMBL/GenBank/DDBJ databases">
        <authorList>
            <consortium name="Pathogen Informatics"/>
        </authorList>
    </citation>
    <scope>NUCLEOTIDE SEQUENCE [LARGE SCALE GENOMIC DNA]</scope>
    <source>
        <strain evidence="4">Lake Konstanz</strain>
    </source>
</reference>
<evidence type="ECO:0008006" key="5">
    <source>
        <dbReference type="Google" id="ProtNLM"/>
    </source>
</evidence>
<feature type="compositionally biased region" description="Polar residues" evidence="2">
    <location>
        <begin position="220"/>
        <end position="232"/>
    </location>
</feature>
<feature type="compositionally biased region" description="Gly residues" evidence="2">
    <location>
        <begin position="250"/>
        <end position="259"/>
    </location>
</feature>
<dbReference type="AlphaFoldDB" id="A0A0S4JMU0"/>
<feature type="compositionally biased region" description="Low complexity" evidence="2">
    <location>
        <begin position="285"/>
        <end position="296"/>
    </location>
</feature>